<dbReference type="AlphaFoldDB" id="A0A0V0RBF5"/>
<accession>A0A0V0RBF5</accession>
<dbReference type="Proteomes" id="UP000054630">
    <property type="component" value="Unassembled WGS sequence"/>
</dbReference>
<dbReference type="OrthoDB" id="10449191at2759"/>
<reference evidence="1 2" key="1">
    <citation type="submission" date="2015-01" db="EMBL/GenBank/DDBJ databases">
        <title>Evolution of Trichinella species and genotypes.</title>
        <authorList>
            <person name="Korhonen P.K."/>
            <person name="Edoardo P."/>
            <person name="Giuseppe L.R."/>
            <person name="Gasser R.B."/>
        </authorList>
    </citation>
    <scope>NUCLEOTIDE SEQUENCE [LARGE SCALE GENOMIC DNA]</scope>
    <source>
        <strain evidence="1">ISS37</strain>
    </source>
</reference>
<keyword evidence="2" id="KW-1185">Reference proteome</keyword>
<sequence>MVSIAFYHPYHCGDGPLPRAGSSASSTQLSARLSLFGDGP</sequence>
<gene>
    <name evidence="1" type="ORF">T07_1235</name>
</gene>
<name>A0A0V0RBF5_9BILA</name>
<feature type="non-terminal residue" evidence="1">
    <location>
        <position position="40"/>
    </location>
</feature>
<protein>
    <submittedName>
        <fullName evidence="1">Uncharacterized protein</fullName>
    </submittedName>
</protein>
<organism evidence="1 2">
    <name type="scientific">Trichinella nelsoni</name>
    <dbReference type="NCBI Taxonomy" id="6336"/>
    <lineage>
        <taxon>Eukaryota</taxon>
        <taxon>Metazoa</taxon>
        <taxon>Ecdysozoa</taxon>
        <taxon>Nematoda</taxon>
        <taxon>Enoplea</taxon>
        <taxon>Dorylaimia</taxon>
        <taxon>Trichinellida</taxon>
        <taxon>Trichinellidae</taxon>
        <taxon>Trichinella</taxon>
    </lineage>
</organism>
<dbReference type="EMBL" id="JYDL01001357">
    <property type="protein sequence ID" value="KRX11804.1"/>
    <property type="molecule type" value="Genomic_DNA"/>
</dbReference>
<evidence type="ECO:0000313" key="2">
    <source>
        <dbReference type="Proteomes" id="UP000054630"/>
    </source>
</evidence>
<evidence type="ECO:0000313" key="1">
    <source>
        <dbReference type="EMBL" id="KRX11804.1"/>
    </source>
</evidence>
<comment type="caution">
    <text evidence="1">The sequence shown here is derived from an EMBL/GenBank/DDBJ whole genome shotgun (WGS) entry which is preliminary data.</text>
</comment>
<proteinExistence type="predicted"/>